<dbReference type="OrthoDB" id="4207238at2759"/>
<dbReference type="RefSeq" id="XP_002584123.1">
    <property type="nucleotide sequence ID" value="XM_002584077.1"/>
</dbReference>
<proteinExistence type="predicted"/>
<gene>
    <name evidence="1" type="ORF">UREG_04812</name>
</gene>
<dbReference type="Proteomes" id="UP000002058">
    <property type="component" value="Unassembled WGS sequence"/>
</dbReference>
<accession>C4JUK9</accession>
<dbReference type="OMA" id="CHHITDS"/>
<dbReference type="VEuPathDB" id="FungiDB:UREG_04812"/>
<dbReference type="AlphaFoldDB" id="C4JUK9"/>
<protein>
    <submittedName>
        <fullName evidence="1">Uncharacterized protein</fullName>
    </submittedName>
</protein>
<organism evidence="1 2">
    <name type="scientific">Uncinocarpus reesii (strain UAMH 1704)</name>
    <dbReference type="NCBI Taxonomy" id="336963"/>
    <lineage>
        <taxon>Eukaryota</taxon>
        <taxon>Fungi</taxon>
        <taxon>Dikarya</taxon>
        <taxon>Ascomycota</taxon>
        <taxon>Pezizomycotina</taxon>
        <taxon>Eurotiomycetes</taxon>
        <taxon>Eurotiomycetidae</taxon>
        <taxon>Onygenales</taxon>
        <taxon>Onygenaceae</taxon>
        <taxon>Uncinocarpus</taxon>
    </lineage>
</organism>
<sequence length="252" mass="28675">MAGIISKRMLCPNHIITWVISVPFQLFIDGFGLYCNMYRNITDFYLISTRLPASERRRRNNVYTISFGLHTTNFSDLIGALALGFQSLDKDIDVEIAGEGTVRIIASCLAFLSDMPQQNNNAVIKRLSATQSCWSCTVTEHQRHNMSFDTVANSQYHYQQLHIQNWVNAAPTTAMRDKLWKKHGMAKDQSPIFGICPCLNLVTFFPSDPCHSELSGIFKMVHSLLITYILTANSQKEYCQILQWFSFARQGS</sequence>
<evidence type="ECO:0000313" key="2">
    <source>
        <dbReference type="Proteomes" id="UP000002058"/>
    </source>
</evidence>
<reference evidence="2" key="1">
    <citation type="journal article" date="2009" name="Genome Res.">
        <title>Comparative genomic analyses of the human fungal pathogens Coccidioides and their relatives.</title>
        <authorList>
            <person name="Sharpton T.J."/>
            <person name="Stajich J.E."/>
            <person name="Rounsley S.D."/>
            <person name="Gardner M.J."/>
            <person name="Wortman J.R."/>
            <person name="Jordar V.S."/>
            <person name="Maiti R."/>
            <person name="Kodira C.D."/>
            <person name="Neafsey D.E."/>
            <person name="Zeng Q."/>
            <person name="Hung C.-Y."/>
            <person name="McMahan C."/>
            <person name="Muszewska A."/>
            <person name="Grynberg M."/>
            <person name="Mandel M.A."/>
            <person name="Kellner E.M."/>
            <person name="Barker B.M."/>
            <person name="Galgiani J.N."/>
            <person name="Orbach M.J."/>
            <person name="Kirkland T.N."/>
            <person name="Cole G.T."/>
            <person name="Henn M.R."/>
            <person name="Birren B.W."/>
            <person name="Taylor J.W."/>
        </authorList>
    </citation>
    <scope>NUCLEOTIDE SEQUENCE [LARGE SCALE GENOMIC DNA]</scope>
    <source>
        <strain evidence="2">UAMH 1704</strain>
    </source>
</reference>
<dbReference type="KEGG" id="ure:UREG_04812"/>
<dbReference type="InParanoid" id="C4JUK9"/>
<dbReference type="GeneID" id="8440149"/>
<evidence type="ECO:0000313" key="1">
    <source>
        <dbReference type="EMBL" id="EEP79970.1"/>
    </source>
</evidence>
<dbReference type="EMBL" id="CH476617">
    <property type="protein sequence ID" value="EEP79970.1"/>
    <property type="molecule type" value="Genomic_DNA"/>
</dbReference>
<dbReference type="eggNOG" id="ENOG502RVSP">
    <property type="taxonomic scope" value="Eukaryota"/>
</dbReference>
<dbReference type="STRING" id="336963.C4JUK9"/>
<dbReference type="HOGENOM" id="CLU_1103464_0_0_1"/>
<name>C4JUK9_UNCRE</name>
<keyword evidence="2" id="KW-1185">Reference proteome</keyword>